<keyword evidence="2" id="KW-1185">Reference proteome</keyword>
<evidence type="ECO:0008006" key="3">
    <source>
        <dbReference type="Google" id="ProtNLM"/>
    </source>
</evidence>
<evidence type="ECO:0000313" key="2">
    <source>
        <dbReference type="Proteomes" id="UP001589667"/>
    </source>
</evidence>
<evidence type="ECO:0000313" key="1">
    <source>
        <dbReference type="EMBL" id="MFB9641051.1"/>
    </source>
</evidence>
<proteinExistence type="predicted"/>
<dbReference type="RefSeq" id="WP_157423557.1">
    <property type="nucleotide sequence ID" value="NZ_BAAANI010000008.1"/>
</dbReference>
<sequence length="181" mass="19744">MIELTDIDLDDDGELSAVVSLPGDRQVAVLFALDDGEELEQAVMLATAQRALTPLTAESLDRLEQEIVRELVDSEFEGGEQAATDDDYTELADELELQGAIVSSDATLVLVYEAPTQYAGLVIYAQLDEDLEIEVLSVAETDEDELDDDEVDAEVIEFESVDAFVEVISDAPDADGVERRD</sequence>
<dbReference type="EMBL" id="JBHMBL010000001">
    <property type="protein sequence ID" value="MFB9641051.1"/>
    <property type="molecule type" value="Genomic_DNA"/>
</dbReference>
<dbReference type="Proteomes" id="UP001589667">
    <property type="component" value="Unassembled WGS sequence"/>
</dbReference>
<organism evidence="1 2">
    <name type="scientific">Agromyces lapidis</name>
    <dbReference type="NCBI Taxonomy" id="279574"/>
    <lineage>
        <taxon>Bacteria</taxon>
        <taxon>Bacillati</taxon>
        <taxon>Actinomycetota</taxon>
        <taxon>Actinomycetes</taxon>
        <taxon>Micrococcales</taxon>
        <taxon>Microbacteriaceae</taxon>
        <taxon>Agromyces</taxon>
    </lineage>
</organism>
<name>A0ABV5SL43_9MICO</name>
<comment type="caution">
    <text evidence="1">The sequence shown here is derived from an EMBL/GenBank/DDBJ whole genome shotgun (WGS) entry which is preliminary data.</text>
</comment>
<gene>
    <name evidence="1" type="ORF">ACFFQV_01995</name>
</gene>
<reference evidence="1 2" key="1">
    <citation type="submission" date="2024-09" db="EMBL/GenBank/DDBJ databases">
        <authorList>
            <person name="Sun Q."/>
            <person name="Mori K."/>
        </authorList>
    </citation>
    <scope>NUCLEOTIDE SEQUENCE [LARGE SCALE GENOMIC DNA]</scope>
    <source>
        <strain evidence="1 2">JCM 14321</strain>
    </source>
</reference>
<protein>
    <recommendedName>
        <fullName evidence="3">DUF2004 domain-containing protein</fullName>
    </recommendedName>
</protein>
<accession>A0ABV5SL43</accession>